<dbReference type="EMBL" id="JAWDGP010007407">
    <property type="protein sequence ID" value="KAK3720251.1"/>
    <property type="molecule type" value="Genomic_DNA"/>
</dbReference>
<dbReference type="Proteomes" id="UP001283361">
    <property type="component" value="Unassembled WGS sequence"/>
</dbReference>
<protein>
    <submittedName>
        <fullName evidence="1">Uncharacterized protein</fullName>
    </submittedName>
</protein>
<accession>A0AAE1CN76</accession>
<sequence length="198" mass="22743">MNNYTELELQRMRIKTIISKELVSFFIMGNEVVADENDEMAEDFIRRSKTIKELCEAFESIKNGILCSSKYDSKVKVFSVQHVIVFANFAPDEAKLSQDRKDIRRIALEDLKDEEPRILVPDTPPVEMVPFPHVYIGREGGRSTPPAVAETQGSSVTAAQDRTEFKWDNIGETLFNQTDDVWTTNNTNDFFNFVNFNF</sequence>
<keyword evidence="2" id="KW-1185">Reference proteome</keyword>
<proteinExistence type="predicted"/>
<reference evidence="1" key="1">
    <citation type="journal article" date="2023" name="G3 (Bethesda)">
        <title>A reference genome for the long-term kleptoplast-retaining sea slug Elysia crispata morphotype clarki.</title>
        <authorList>
            <person name="Eastman K.E."/>
            <person name="Pendleton A.L."/>
            <person name="Shaikh M.A."/>
            <person name="Suttiyut T."/>
            <person name="Ogas R."/>
            <person name="Tomko P."/>
            <person name="Gavelis G."/>
            <person name="Widhalm J.R."/>
            <person name="Wisecaver J.H."/>
        </authorList>
    </citation>
    <scope>NUCLEOTIDE SEQUENCE</scope>
    <source>
        <strain evidence="1">ECLA1</strain>
    </source>
</reference>
<organism evidence="1 2">
    <name type="scientific">Elysia crispata</name>
    <name type="common">lettuce slug</name>
    <dbReference type="NCBI Taxonomy" id="231223"/>
    <lineage>
        <taxon>Eukaryota</taxon>
        <taxon>Metazoa</taxon>
        <taxon>Spiralia</taxon>
        <taxon>Lophotrochozoa</taxon>
        <taxon>Mollusca</taxon>
        <taxon>Gastropoda</taxon>
        <taxon>Heterobranchia</taxon>
        <taxon>Euthyneura</taxon>
        <taxon>Panpulmonata</taxon>
        <taxon>Sacoglossa</taxon>
        <taxon>Placobranchoidea</taxon>
        <taxon>Plakobranchidae</taxon>
        <taxon>Elysia</taxon>
    </lineage>
</organism>
<dbReference type="AlphaFoldDB" id="A0AAE1CN76"/>
<evidence type="ECO:0000313" key="1">
    <source>
        <dbReference type="EMBL" id="KAK3720251.1"/>
    </source>
</evidence>
<evidence type="ECO:0000313" key="2">
    <source>
        <dbReference type="Proteomes" id="UP001283361"/>
    </source>
</evidence>
<name>A0AAE1CN76_9GAST</name>
<comment type="caution">
    <text evidence="1">The sequence shown here is derived from an EMBL/GenBank/DDBJ whole genome shotgun (WGS) entry which is preliminary data.</text>
</comment>
<gene>
    <name evidence="1" type="ORF">RRG08_007873</name>
</gene>